<gene>
    <name evidence="2" type="ORF">AMTR_s00025p00101140</name>
</gene>
<accession>W1PY21</accession>
<protein>
    <submittedName>
        <fullName evidence="2">Uncharacterized protein</fullName>
    </submittedName>
</protein>
<sequence length="111" mass="12385">MNSIREFLNVLVGQLTIVPTQRITILKQGKTLGLTDHQEAPSVAPFKLSNFNRDTTHDDDDQCSKIHLPPKRLGEPPRHLAPRHSRQGGQLGTALMQCGQGWKNALRQGQK</sequence>
<dbReference type="Gramene" id="ERN12370">
    <property type="protein sequence ID" value="ERN12370"/>
    <property type="gene ID" value="AMTR_s00025p00101140"/>
</dbReference>
<dbReference type="EMBL" id="KI392614">
    <property type="protein sequence ID" value="ERN12370.1"/>
    <property type="molecule type" value="Genomic_DNA"/>
</dbReference>
<feature type="region of interest" description="Disordered" evidence="1">
    <location>
        <begin position="45"/>
        <end position="93"/>
    </location>
</feature>
<evidence type="ECO:0000313" key="3">
    <source>
        <dbReference type="Proteomes" id="UP000017836"/>
    </source>
</evidence>
<name>W1PY21_AMBTC</name>
<dbReference type="HOGENOM" id="CLU_2161789_0_0_1"/>
<proteinExistence type="predicted"/>
<evidence type="ECO:0000313" key="2">
    <source>
        <dbReference type="EMBL" id="ERN12370.1"/>
    </source>
</evidence>
<dbReference type="AlphaFoldDB" id="W1PY21"/>
<organism evidence="2 3">
    <name type="scientific">Amborella trichopoda</name>
    <dbReference type="NCBI Taxonomy" id="13333"/>
    <lineage>
        <taxon>Eukaryota</taxon>
        <taxon>Viridiplantae</taxon>
        <taxon>Streptophyta</taxon>
        <taxon>Embryophyta</taxon>
        <taxon>Tracheophyta</taxon>
        <taxon>Spermatophyta</taxon>
        <taxon>Magnoliopsida</taxon>
        <taxon>Amborellales</taxon>
        <taxon>Amborellaceae</taxon>
        <taxon>Amborella</taxon>
    </lineage>
</organism>
<evidence type="ECO:0000256" key="1">
    <source>
        <dbReference type="SAM" id="MobiDB-lite"/>
    </source>
</evidence>
<keyword evidence="3" id="KW-1185">Reference proteome</keyword>
<reference evidence="3" key="1">
    <citation type="journal article" date="2013" name="Science">
        <title>The Amborella genome and the evolution of flowering plants.</title>
        <authorList>
            <consortium name="Amborella Genome Project"/>
        </authorList>
    </citation>
    <scope>NUCLEOTIDE SEQUENCE [LARGE SCALE GENOMIC DNA]</scope>
</reference>
<dbReference type="Proteomes" id="UP000017836">
    <property type="component" value="Unassembled WGS sequence"/>
</dbReference>